<gene>
    <name evidence="2" type="ORF">CTEN210_12253</name>
</gene>
<evidence type="ECO:0000256" key="1">
    <source>
        <dbReference type="SAM" id="SignalP"/>
    </source>
</evidence>
<evidence type="ECO:0000313" key="3">
    <source>
        <dbReference type="Proteomes" id="UP001054902"/>
    </source>
</evidence>
<dbReference type="AlphaFoldDB" id="A0AAD3D198"/>
<protein>
    <submittedName>
        <fullName evidence="2">Uncharacterized protein</fullName>
    </submittedName>
</protein>
<reference evidence="2 3" key="1">
    <citation type="journal article" date="2021" name="Sci. Rep.">
        <title>The genome of the diatom Chaetoceros tenuissimus carries an ancient integrated fragment of an extant virus.</title>
        <authorList>
            <person name="Hongo Y."/>
            <person name="Kimura K."/>
            <person name="Takaki Y."/>
            <person name="Yoshida Y."/>
            <person name="Baba S."/>
            <person name="Kobayashi G."/>
            <person name="Nagasaki K."/>
            <person name="Hano T."/>
            <person name="Tomaru Y."/>
        </authorList>
    </citation>
    <scope>NUCLEOTIDE SEQUENCE [LARGE SCALE GENOMIC DNA]</scope>
    <source>
        <strain evidence="2 3">NIES-3715</strain>
    </source>
</reference>
<keyword evidence="1" id="KW-0732">Signal</keyword>
<sequence length="207" mass="23047">MKTSIALFASLLSASNAFAPNAGITNRLNMELYSTAVEIEPKEAVKVFGRLAEKYIMLDDSGGMCCYSACSDCEFRLPGGGYKMADQSSARPKWIPSYPERKFESMDKEHITAWSTQIFTDGPMVTKEKFVERVKEMKFNPPLGGPYMSASAAGIEDESTIERLFDVLRGEKENLTQHRMSTRIKEIAKGNEGLIWSDFIAALTGEE</sequence>
<proteinExistence type="predicted"/>
<accession>A0AAD3D198</accession>
<evidence type="ECO:0000313" key="2">
    <source>
        <dbReference type="EMBL" id="GFH55777.1"/>
    </source>
</evidence>
<feature type="chain" id="PRO_5041980581" evidence="1">
    <location>
        <begin position="18"/>
        <end position="207"/>
    </location>
</feature>
<organism evidence="2 3">
    <name type="scientific">Chaetoceros tenuissimus</name>
    <dbReference type="NCBI Taxonomy" id="426638"/>
    <lineage>
        <taxon>Eukaryota</taxon>
        <taxon>Sar</taxon>
        <taxon>Stramenopiles</taxon>
        <taxon>Ochrophyta</taxon>
        <taxon>Bacillariophyta</taxon>
        <taxon>Coscinodiscophyceae</taxon>
        <taxon>Chaetocerotophycidae</taxon>
        <taxon>Chaetocerotales</taxon>
        <taxon>Chaetocerotaceae</taxon>
        <taxon>Chaetoceros</taxon>
    </lineage>
</organism>
<comment type="caution">
    <text evidence="2">The sequence shown here is derived from an EMBL/GenBank/DDBJ whole genome shotgun (WGS) entry which is preliminary data.</text>
</comment>
<dbReference type="EMBL" id="BLLK01000051">
    <property type="protein sequence ID" value="GFH55777.1"/>
    <property type="molecule type" value="Genomic_DNA"/>
</dbReference>
<name>A0AAD3D198_9STRA</name>
<keyword evidence="3" id="KW-1185">Reference proteome</keyword>
<feature type="signal peptide" evidence="1">
    <location>
        <begin position="1"/>
        <end position="17"/>
    </location>
</feature>
<dbReference type="Proteomes" id="UP001054902">
    <property type="component" value="Unassembled WGS sequence"/>
</dbReference>